<feature type="domain" description="Protein kinase" evidence="11">
    <location>
        <begin position="514"/>
        <end position="791"/>
    </location>
</feature>
<dbReference type="FunFam" id="3.80.10.10:FF:000062">
    <property type="entry name" value="protein STRUBBELIG-RECEPTOR FAMILY 3"/>
    <property type="match status" value="1"/>
</dbReference>
<evidence type="ECO:0000256" key="1">
    <source>
        <dbReference type="ARBA" id="ARBA00004370"/>
    </source>
</evidence>
<feature type="region of interest" description="Disordered" evidence="9">
    <location>
        <begin position="791"/>
        <end position="811"/>
    </location>
</feature>
<evidence type="ECO:0000256" key="5">
    <source>
        <dbReference type="ARBA" id="ARBA00022737"/>
    </source>
</evidence>
<dbReference type="FunFam" id="3.30.200.20:FF:000125">
    <property type="entry name" value="Protein STRUBBELIG-RECEPTOR FAMILY 8"/>
    <property type="match status" value="1"/>
</dbReference>
<name>A0A835R7W0_VANPL</name>
<evidence type="ECO:0000256" key="6">
    <source>
        <dbReference type="ARBA" id="ARBA00022989"/>
    </source>
</evidence>
<evidence type="ECO:0000256" key="2">
    <source>
        <dbReference type="ARBA" id="ARBA00022614"/>
    </source>
</evidence>
<dbReference type="Pfam" id="PF07714">
    <property type="entry name" value="PK_Tyr_Ser-Thr"/>
    <property type="match status" value="1"/>
</dbReference>
<dbReference type="InterPro" id="IPR011009">
    <property type="entry name" value="Kinase-like_dom_sf"/>
</dbReference>
<organism evidence="12 13">
    <name type="scientific">Vanilla planifolia</name>
    <name type="common">Vanilla</name>
    <dbReference type="NCBI Taxonomy" id="51239"/>
    <lineage>
        <taxon>Eukaryota</taxon>
        <taxon>Viridiplantae</taxon>
        <taxon>Streptophyta</taxon>
        <taxon>Embryophyta</taxon>
        <taxon>Tracheophyta</taxon>
        <taxon>Spermatophyta</taxon>
        <taxon>Magnoliopsida</taxon>
        <taxon>Liliopsida</taxon>
        <taxon>Asparagales</taxon>
        <taxon>Orchidaceae</taxon>
        <taxon>Vanilloideae</taxon>
        <taxon>Vanilleae</taxon>
        <taxon>Vanilla</taxon>
    </lineage>
</organism>
<comment type="subcellular location">
    <subcellularLocation>
        <location evidence="1">Membrane</location>
    </subcellularLocation>
</comment>
<evidence type="ECO:0000256" key="10">
    <source>
        <dbReference type="SAM" id="Phobius"/>
    </source>
</evidence>
<keyword evidence="2" id="KW-0433">Leucine-rich repeat</keyword>
<gene>
    <name evidence="12" type="ORF">HPP92_012346</name>
</gene>
<dbReference type="Proteomes" id="UP000636800">
    <property type="component" value="Chromosome 5"/>
</dbReference>
<dbReference type="GO" id="GO:0004672">
    <property type="term" value="F:protein kinase activity"/>
    <property type="evidence" value="ECO:0007669"/>
    <property type="project" value="InterPro"/>
</dbReference>
<dbReference type="PROSITE" id="PS50011">
    <property type="entry name" value="PROTEIN_KINASE_DOM"/>
    <property type="match status" value="1"/>
</dbReference>
<accession>A0A835R7W0</accession>
<evidence type="ECO:0000256" key="8">
    <source>
        <dbReference type="ARBA" id="ARBA00023170"/>
    </source>
</evidence>
<dbReference type="Gene3D" id="1.10.510.10">
    <property type="entry name" value="Transferase(Phosphotransferase) domain 1"/>
    <property type="match status" value="1"/>
</dbReference>
<dbReference type="GO" id="GO:0005524">
    <property type="term" value="F:ATP binding"/>
    <property type="evidence" value="ECO:0007669"/>
    <property type="project" value="InterPro"/>
</dbReference>
<feature type="transmembrane region" description="Helical" evidence="10">
    <location>
        <begin position="343"/>
        <end position="365"/>
    </location>
</feature>
<evidence type="ECO:0000256" key="9">
    <source>
        <dbReference type="SAM" id="MobiDB-lite"/>
    </source>
</evidence>
<keyword evidence="3 10" id="KW-0812">Transmembrane</keyword>
<evidence type="ECO:0000256" key="4">
    <source>
        <dbReference type="ARBA" id="ARBA00022729"/>
    </source>
</evidence>
<keyword evidence="8" id="KW-0675">Receptor</keyword>
<keyword evidence="4" id="KW-0732">Signal</keyword>
<feature type="compositionally biased region" description="Basic and acidic residues" evidence="9">
    <location>
        <begin position="791"/>
        <end position="805"/>
    </location>
</feature>
<dbReference type="GO" id="GO:0016020">
    <property type="term" value="C:membrane"/>
    <property type="evidence" value="ECO:0007669"/>
    <property type="project" value="UniProtKB-SubCell"/>
</dbReference>
<dbReference type="InterPro" id="IPR046959">
    <property type="entry name" value="PRK1-6/SRF4-like"/>
</dbReference>
<proteinExistence type="predicted"/>
<dbReference type="PANTHER" id="PTHR48007:SF70">
    <property type="entry name" value="PROTEIN KINASE DOMAIN-CONTAINING PROTEIN"/>
    <property type="match status" value="1"/>
</dbReference>
<feature type="transmembrane region" description="Helical" evidence="10">
    <location>
        <begin position="44"/>
        <end position="63"/>
    </location>
</feature>
<feature type="region of interest" description="Disordered" evidence="9">
    <location>
        <begin position="283"/>
        <end position="337"/>
    </location>
</feature>
<feature type="region of interest" description="Disordered" evidence="9">
    <location>
        <begin position="373"/>
        <end position="471"/>
    </location>
</feature>
<feature type="compositionally biased region" description="Basic and acidic residues" evidence="9">
    <location>
        <begin position="430"/>
        <end position="445"/>
    </location>
</feature>
<dbReference type="PANTHER" id="PTHR48007">
    <property type="entry name" value="LEUCINE-RICH REPEAT RECEPTOR-LIKE PROTEIN KINASE PXC1"/>
    <property type="match status" value="1"/>
</dbReference>
<sequence length="811" mass="88689">MEKASGRDSSTIKQREAAFAIRKENKVPSHLLLITMVSKEGRSLFWRSPVVTVVLMVISAVPFSHGYTNDQDVFAINSLYAALGSPPLPGWVLNGGDPCTEAWQGIQCIGQNITSIIINGANLGGQLGDQLGNFSSIRTLDLSNNFIGGTIPANLPLTLQEFFLSSNQFTGSIPGSLSKLTQLLDMSVNANNLSGELPDAFQSLTSLINLDLSSNNLSGHLPTSMGGLASLTTLHMQNNKLSGTLDVLGDLPLKDLNVENNQFSGPIPEKLLSIPTFKNDGNPFNTTVAPSSAPPIPPSPSFWGSPVSESPVGQNIPKNSSEGPPSQNSSPTGKKKSTSTVKIIGYVLAGVVSFIIIILAVLFCLSKLQERRPERDELPVRQQLMVPQRPEGPKTTEPSSRQNEHTKKASKQASVEPKQENEINMTRGAAKVDSETKKFEFDRIDSGILLMPPPPPPSSSPPSPPPPAPPVERVIVNHVVPPERTSSTPSVTISTLSRIASYSIASLQQYTESFREENIIAEGRLGKVYFGEQPDGKLLAVMKLDDVNSKISVDDFLDLVLRVSELRHPNILELVGYCAEHELRLLVYNYFSRRNLHDILHGDDELRGNLSWNARLQIALGAAKALEYLHELQPPIVHQDFELNNVLVNDELAVRVAHCGLASVMSSDSVAQLSSRMRALLHYEAPEVLEYGAYSARSDVYSFGVVMLELLTGRQPYDSSLPRPEQHLVRWANSQLYDLNGLSKMVDPSIGGNYSVKSLSRFADIISRCIQQGPEFRPQMSEVVQDLTRMVEDSRKPVTERRRDASGISAE</sequence>
<dbReference type="Gene3D" id="3.30.200.20">
    <property type="entry name" value="Phosphorylase Kinase, domain 1"/>
    <property type="match status" value="1"/>
</dbReference>
<keyword evidence="13" id="KW-1185">Reference proteome</keyword>
<feature type="compositionally biased region" description="Polar residues" evidence="9">
    <location>
        <begin position="307"/>
        <end position="328"/>
    </location>
</feature>
<dbReference type="Gene3D" id="3.80.10.10">
    <property type="entry name" value="Ribonuclease Inhibitor"/>
    <property type="match status" value="1"/>
</dbReference>
<keyword evidence="5" id="KW-0677">Repeat</keyword>
<dbReference type="AlphaFoldDB" id="A0A835R7W0"/>
<dbReference type="InterPro" id="IPR032675">
    <property type="entry name" value="LRR_dom_sf"/>
</dbReference>
<dbReference type="EMBL" id="JADCNL010000005">
    <property type="protein sequence ID" value="KAG0481488.1"/>
    <property type="molecule type" value="Genomic_DNA"/>
</dbReference>
<evidence type="ECO:0000313" key="12">
    <source>
        <dbReference type="EMBL" id="KAG0481488.1"/>
    </source>
</evidence>
<evidence type="ECO:0000256" key="3">
    <source>
        <dbReference type="ARBA" id="ARBA00022692"/>
    </source>
</evidence>
<dbReference type="InterPro" id="IPR001245">
    <property type="entry name" value="Ser-Thr/Tyr_kinase_cat_dom"/>
</dbReference>
<dbReference type="SUPFAM" id="SSF52058">
    <property type="entry name" value="L domain-like"/>
    <property type="match status" value="1"/>
</dbReference>
<evidence type="ECO:0000256" key="7">
    <source>
        <dbReference type="ARBA" id="ARBA00023136"/>
    </source>
</evidence>
<keyword evidence="6 10" id="KW-1133">Transmembrane helix</keyword>
<protein>
    <recommendedName>
        <fullName evidence="11">Protein kinase domain-containing protein</fullName>
    </recommendedName>
</protein>
<dbReference type="InterPro" id="IPR000719">
    <property type="entry name" value="Prot_kinase_dom"/>
</dbReference>
<dbReference type="Pfam" id="PF13855">
    <property type="entry name" value="LRR_8"/>
    <property type="match status" value="1"/>
</dbReference>
<evidence type="ECO:0000259" key="11">
    <source>
        <dbReference type="PROSITE" id="PS50011"/>
    </source>
</evidence>
<dbReference type="SUPFAM" id="SSF56112">
    <property type="entry name" value="Protein kinase-like (PK-like)"/>
    <property type="match status" value="1"/>
</dbReference>
<keyword evidence="7 10" id="KW-0472">Membrane</keyword>
<dbReference type="InterPro" id="IPR001611">
    <property type="entry name" value="Leu-rich_rpt"/>
</dbReference>
<reference evidence="12 13" key="1">
    <citation type="journal article" date="2020" name="Nat. Food">
        <title>A phased Vanilla planifolia genome enables genetic improvement of flavour and production.</title>
        <authorList>
            <person name="Hasing T."/>
            <person name="Tang H."/>
            <person name="Brym M."/>
            <person name="Khazi F."/>
            <person name="Huang T."/>
            <person name="Chambers A.H."/>
        </authorList>
    </citation>
    <scope>NUCLEOTIDE SEQUENCE [LARGE SCALE GENOMIC DNA]</scope>
    <source>
        <tissue evidence="12">Leaf</tissue>
    </source>
</reference>
<feature type="compositionally biased region" description="Pro residues" evidence="9">
    <location>
        <begin position="451"/>
        <end position="470"/>
    </location>
</feature>
<dbReference type="FunFam" id="1.10.510.10:FF:000095">
    <property type="entry name" value="protein STRUBBELIG-RECEPTOR FAMILY 8"/>
    <property type="match status" value="1"/>
</dbReference>
<comment type="caution">
    <text evidence="12">The sequence shown here is derived from an EMBL/GenBank/DDBJ whole genome shotgun (WGS) entry which is preliminary data.</text>
</comment>
<evidence type="ECO:0000313" key="13">
    <source>
        <dbReference type="Proteomes" id="UP000636800"/>
    </source>
</evidence>
<dbReference type="Pfam" id="PF08263">
    <property type="entry name" value="LRRNT_2"/>
    <property type="match status" value="1"/>
</dbReference>
<dbReference type="Pfam" id="PF00560">
    <property type="entry name" value="LRR_1"/>
    <property type="match status" value="2"/>
</dbReference>
<dbReference type="InterPro" id="IPR013210">
    <property type="entry name" value="LRR_N_plant-typ"/>
</dbReference>